<accession>A0AAR5PVD6</accession>
<dbReference type="GeneID" id="109540892"/>
<evidence type="ECO:0000313" key="2">
    <source>
        <dbReference type="Proteomes" id="UP000019118"/>
    </source>
</evidence>
<reference evidence="2" key="1">
    <citation type="journal article" date="2013" name="Genome Biol.">
        <title>Draft genome of the mountain pine beetle, Dendroctonus ponderosae Hopkins, a major forest pest.</title>
        <authorList>
            <person name="Keeling C.I."/>
            <person name="Yuen M.M."/>
            <person name="Liao N.Y."/>
            <person name="Docking T.R."/>
            <person name="Chan S.K."/>
            <person name="Taylor G.A."/>
            <person name="Palmquist D.L."/>
            <person name="Jackman S.D."/>
            <person name="Nguyen A."/>
            <person name="Li M."/>
            <person name="Henderson H."/>
            <person name="Janes J.K."/>
            <person name="Zhao Y."/>
            <person name="Pandoh P."/>
            <person name="Moore R."/>
            <person name="Sperling F.A."/>
            <person name="Huber D.P."/>
            <person name="Birol I."/>
            <person name="Jones S.J."/>
            <person name="Bohlmann J."/>
        </authorList>
    </citation>
    <scope>NUCLEOTIDE SEQUENCE</scope>
</reference>
<dbReference type="Proteomes" id="UP000019118">
    <property type="component" value="Unassembled WGS sequence"/>
</dbReference>
<keyword evidence="2" id="KW-1185">Reference proteome</keyword>
<dbReference type="EnsemblMetazoa" id="XM_019909417.1">
    <property type="protein sequence ID" value="XP_019764976.1"/>
    <property type="gene ID" value="LOC109540892"/>
</dbReference>
<sequence>MGQSISTGRNAALGLLDDTFLELITWRTESRLNEDISEFTHLLLSNALLFLHTEQHRRRFTPCLLEILNTVPLITKRKEISITCCLADLNALFDFFVSFDAIKNAEDDVLEMVLHQNDAIAESINVNFTPERQRDIATANYMISKELHQRKFRMCLDDLVMIAQFRQSDKPAQIQLWLGSSCKRSDDDVPE</sequence>
<dbReference type="EnsemblMetazoa" id="XM_019909415.1">
    <property type="protein sequence ID" value="XP_019764974.1"/>
    <property type="gene ID" value="LOC109540892"/>
</dbReference>
<name>A0AAR5PVD6_DENPD</name>
<reference evidence="1" key="2">
    <citation type="submission" date="2024-08" db="UniProtKB">
        <authorList>
            <consortium name="EnsemblMetazoa"/>
        </authorList>
    </citation>
    <scope>IDENTIFICATION</scope>
</reference>
<proteinExistence type="predicted"/>
<evidence type="ECO:0000313" key="1">
    <source>
        <dbReference type="EnsemblMetazoa" id="XP_019764974.1"/>
    </source>
</evidence>
<organism evidence="1 2">
    <name type="scientific">Dendroctonus ponderosae</name>
    <name type="common">Mountain pine beetle</name>
    <dbReference type="NCBI Taxonomy" id="77166"/>
    <lineage>
        <taxon>Eukaryota</taxon>
        <taxon>Metazoa</taxon>
        <taxon>Ecdysozoa</taxon>
        <taxon>Arthropoda</taxon>
        <taxon>Hexapoda</taxon>
        <taxon>Insecta</taxon>
        <taxon>Pterygota</taxon>
        <taxon>Neoptera</taxon>
        <taxon>Endopterygota</taxon>
        <taxon>Coleoptera</taxon>
        <taxon>Polyphaga</taxon>
        <taxon>Cucujiformia</taxon>
        <taxon>Curculionidae</taxon>
        <taxon>Scolytinae</taxon>
        <taxon>Dendroctonus</taxon>
    </lineage>
</organism>
<dbReference type="AlphaFoldDB" id="A0AAR5PVD6"/>
<protein>
    <submittedName>
        <fullName evidence="1">Uncharacterized protein</fullName>
    </submittedName>
</protein>
<dbReference type="KEGG" id="dpa:109540892"/>